<dbReference type="EMBL" id="CM000763">
    <property type="protein sequence ID" value="KXG30540.1"/>
    <property type="molecule type" value="Genomic_DNA"/>
</dbReference>
<dbReference type="InterPro" id="IPR036397">
    <property type="entry name" value="RNaseH_sf"/>
</dbReference>
<organism evidence="2 3">
    <name type="scientific">Sorghum bicolor</name>
    <name type="common">Sorghum</name>
    <name type="synonym">Sorghum vulgare</name>
    <dbReference type="NCBI Taxonomy" id="4558"/>
    <lineage>
        <taxon>Eukaryota</taxon>
        <taxon>Viridiplantae</taxon>
        <taxon>Streptophyta</taxon>
        <taxon>Embryophyta</taxon>
        <taxon>Tracheophyta</taxon>
        <taxon>Spermatophyta</taxon>
        <taxon>Magnoliopsida</taxon>
        <taxon>Liliopsida</taxon>
        <taxon>Poales</taxon>
        <taxon>Poaceae</taxon>
        <taxon>PACMAD clade</taxon>
        <taxon>Panicoideae</taxon>
        <taxon>Andropogonodae</taxon>
        <taxon>Andropogoneae</taxon>
        <taxon>Sorghinae</taxon>
        <taxon>Sorghum</taxon>
    </lineage>
</organism>
<evidence type="ECO:0000313" key="2">
    <source>
        <dbReference type="EMBL" id="KXG30540.1"/>
    </source>
</evidence>
<evidence type="ECO:0000313" key="3">
    <source>
        <dbReference type="Proteomes" id="UP000000768"/>
    </source>
</evidence>
<accession>A0A194YRT5</accession>
<dbReference type="PANTHER" id="PTHR47074:SF11">
    <property type="entry name" value="REVERSE TRANSCRIPTASE-LIKE PROTEIN"/>
    <property type="match status" value="1"/>
</dbReference>
<dbReference type="SUPFAM" id="SSF53098">
    <property type="entry name" value="Ribonuclease H-like"/>
    <property type="match status" value="1"/>
</dbReference>
<protein>
    <recommendedName>
        <fullName evidence="1">RNase H type-1 domain-containing protein</fullName>
    </recommendedName>
</protein>
<sequence length="326" mass="36592">MRTLTPRGHSLVEYVKELIDPHTDDWDEQLVSDLFWEEDAAVILALPVHQGRENFISWHYDKLGMKIPTRCPVCDQLEDGGHLFLKCKLAKQLWRALGLEADRVILANKQLALDTVEFNLLSTEYKKLVMTTTLWYIWSERNLIREEGKRQSIELLARSVEIYVKEMRDAATATTVTAVSRARRAAQWPSSKGGSWGALIPDWDGDVVLAGRGKLITCLHGIQMAISVGAGRIILETDAQEVERAIKSSSYDESTLGNLLYEVKALLALNFIQFECNFVVRKCNRAAHELAAQGSLCNEGEEMVSIHLPQSVDVIVANDDLLASNQ</sequence>
<dbReference type="Gene3D" id="3.30.420.10">
    <property type="entry name" value="Ribonuclease H-like superfamily/Ribonuclease H"/>
    <property type="match status" value="1"/>
</dbReference>
<dbReference type="InterPro" id="IPR002156">
    <property type="entry name" value="RNaseH_domain"/>
</dbReference>
<dbReference type="AlphaFoldDB" id="A0A194YRT5"/>
<dbReference type="GO" id="GO:0003676">
    <property type="term" value="F:nucleic acid binding"/>
    <property type="evidence" value="ECO:0007669"/>
    <property type="project" value="InterPro"/>
</dbReference>
<proteinExistence type="predicted"/>
<dbReference type="PANTHER" id="PTHR47074">
    <property type="entry name" value="BNAC02G40300D PROTEIN"/>
    <property type="match status" value="1"/>
</dbReference>
<reference evidence="3" key="2">
    <citation type="journal article" date="2018" name="Plant J.">
        <title>The Sorghum bicolor reference genome: improved assembly, gene annotations, a transcriptome atlas, and signatures of genome organization.</title>
        <authorList>
            <person name="McCormick R.F."/>
            <person name="Truong S.K."/>
            <person name="Sreedasyam A."/>
            <person name="Jenkins J."/>
            <person name="Shu S."/>
            <person name="Sims D."/>
            <person name="Kennedy M."/>
            <person name="Amirebrahimi M."/>
            <person name="Weers B.D."/>
            <person name="McKinley B."/>
            <person name="Mattison A."/>
            <person name="Morishige D.T."/>
            <person name="Grimwood J."/>
            <person name="Schmutz J."/>
            <person name="Mullet J.E."/>
        </authorList>
    </citation>
    <scope>NUCLEOTIDE SEQUENCE [LARGE SCALE GENOMIC DNA]</scope>
    <source>
        <strain evidence="3">cv. BTx623</strain>
    </source>
</reference>
<dbReference type="Gramene" id="KXG30540">
    <property type="protein sequence ID" value="KXG30540"/>
    <property type="gene ID" value="SORBI_3004G201000"/>
</dbReference>
<reference evidence="2 3" key="1">
    <citation type="journal article" date="2009" name="Nature">
        <title>The Sorghum bicolor genome and the diversification of grasses.</title>
        <authorList>
            <person name="Paterson A.H."/>
            <person name="Bowers J.E."/>
            <person name="Bruggmann R."/>
            <person name="Dubchak I."/>
            <person name="Grimwood J."/>
            <person name="Gundlach H."/>
            <person name="Haberer G."/>
            <person name="Hellsten U."/>
            <person name="Mitros T."/>
            <person name="Poliakov A."/>
            <person name="Schmutz J."/>
            <person name="Spannagl M."/>
            <person name="Tang H."/>
            <person name="Wang X."/>
            <person name="Wicker T."/>
            <person name="Bharti A.K."/>
            <person name="Chapman J."/>
            <person name="Feltus F.A."/>
            <person name="Gowik U."/>
            <person name="Grigoriev I.V."/>
            <person name="Lyons E."/>
            <person name="Maher C.A."/>
            <person name="Martis M."/>
            <person name="Narechania A."/>
            <person name="Otillar R.P."/>
            <person name="Penning B.W."/>
            <person name="Salamov A.A."/>
            <person name="Wang Y."/>
            <person name="Zhang L."/>
            <person name="Carpita N.C."/>
            <person name="Freeling M."/>
            <person name="Gingle A.R."/>
            <person name="Hash C.T."/>
            <person name="Keller B."/>
            <person name="Klein P."/>
            <person name="Kresovich S."/>
            <person name="McCann M.C."/>
            <person name="Ming R."/>
            <person name="Peterson D.G."/>
            <person name="Mehboob-ur-Rahman"/>
            <person name="Ware D."/>
            <person name="Westhoff P."/>
            <person name="Mayer K.F."/>
            <person name="Messing J."/>
            <person name="Rokhsar D.S."/>
        </authorList>
    </citation>
    <scope>NUCLEOTIDE SEQUENCE [LARGE SCALE GENOMIC DNA]</scope>
    <source>
        <strain evidence="3">cv. BTx623</strain>
    </source>
</reference>
<dbReference type="Proteomes" id="UP000000768">
    <property type="component" value="Chromosome 4"/>
</dbReference>
<evidence type="ECO:0000259" key="1">
    <source>
        <dbReference type="Pfam" id="PF13456"/>
    </source>
</evidence>
<dbReference type="InterPro" id="IPR044730">
    <property type="entry name" value="RNase_H-like_dom_plant"/>
</dbReference>
<dbReference type="STRING" id="4558.A0A194YRT5"/>
<dbReference type="InterPro" id="IPR012337">
    <property type="entry name" value="RNaseH-like_sf"/>
</dbReference>
<feature type="domain" description="RNase H type-1" evidence="1">
    <location>
        <begin position="193"/>
        <end position="293"/>
    </location>
</feature>
<dbReference type="Pfam" id="PF13456">
    <property type="entry name" value="RVT_3"/>
    <property type="match status" value="1"/>
</dbReference>
<dbReference type="CDD" id="cd06222">
    <property type="entry name" value="RNase_H_like"/>
    <property type="match status" value="1"/>
</dbReference>
<dbReference type="InterPro" id="IPR052929">
    <property type="entry name" value="RNase_H-like_EbsB-rel"/>
</dbReference>
<gene>
    <name evidence="2" type="ORF">SORBI_3004G201000</name>
</gene>
<name>A0A194YRT5_SORBI</name>
<keyword evidence="3" id="KW-1185">Reference proteome</keyword>
<dbReference type="GO" id="GO:0004523">
    <property type="term" value="F:RNA-DNA hybrid ribonuclease activity"/>
    <property type="evidence" value="ECO:0007669"/>
    <property type="project" value="InterPro"/>
</dbReference>
<dbReference type="InParanoid" id="A0A194YRT5"/>